<reference evidence="2" key="3">
    <citation type="submission" date="2025-09" db="UniProtKB">
        <authorList>
            <consortium name="Ensembl"/>
        </authorList>
    </citation>
    <scope>IDENTIFICATION</scope>
</reference>
<evidence type="ECO:0000256" key="1">
    <source>
        <dbReference type="SAM" id="SignalP"/>
    </source>
</evidence>
<evidence type="ECO:0000313" key="2">
    <source>
        <dbReference type="Ensembl" id="ENSSSUP00005010403.1"/>
    </source>
</evidence>
<proteinExistence type="predicted"/>
<feature type="chain" id="PRO_5025450237" evidence="1">
    <location>
        <begin position="34"/>
        <end position="61"/>
    </location>
</feature>
<protein>
    <submittedName>
        <fullName evidence="2">Uncharacterized protein</fullName>
    </submittedName>
</protein>
<dbReference type="Ensembl" id="ENSSSUT00005011941.1">
    <property type="protein sequence ID" value="ENSSSUP00005010403.1"/>
    <property type="gene ID" value="ENSSSUG00005006689.1"/>
</dbReference>
<accession>A0A673TEU9</accession>
<reference evidence="2 3" key="1">
    <citation type="submission" date="2019-05" db="EMBL/GenBank/DDBJ databases">
        <title>A Chromosome-scale Meerkat (S. suricatta) Genome Assembly.</title>
        <authorList>
            <person name="Dudchenko O."/>
            <person name="Lieberman Aiden E."/>
            <person name="Tung J."/>
            <person name="Barreiro L.B."/>
            <person name="Clutton-Brock T.H."/>
        </authorList>
    </citation>
    <scope>NUCLEOTIDE SEQUENCE [LARGE SCALE GENOMIC DNA]</scope>
</reference>
<organism evidence="2 3">
    <name type="scientific">Suricata suricatta</name>
    <name type="common">Meerkat</name>
    <dbReference type="NCBI Taxonomy" id="37032"/>
    <lineage>
        <taxon>Eukaryota</taxon>
        <taxon>Metazoa</taxon>
        <taxon>Chordata</taxon>
        <taxon>Craniata</taxon>
        <taxon>Vertebrata</taxon>
        <taxon>Euteleostomi</taxon>
        <taxon>Mammalia</taxon>
        <taxon>Eutheria</taxon>
        <taxon>Laurasiatheria</taxon>
        <taxon>Carnivora</taxon>
        <taxon>Feliformia</taxon>
        <taxon>Herpestidae</taxon>
        <taxon>Suricata</taxon>
    </lineage>
</organism>
<dbReference type="Proteomes" id="UP000472268">
    <property type="component" value="Chromosome 5"/>
</dbReference>
<keyword evidence="1" id="KW-0732">Signal</keyword>
<name>A0A673TEU9_SURSU</name>
<keyword evidence="3" id="KW-1185">Reference proteome</keyword>
<sequence>MACNGLLVPLFVRNVFWGFLSFLVPQFIPKGSSGGVIIPMLEHVQCAAVSLEIWKGLSFKL</sequence>
<evidence type="ECO:0000313" key="3">
    <source>
        <dbReference type="Proteomes" id="UP000472268"/>
    </source>
</evidence>
<reference evidence="2" key="2">
    <citation type="submission" date="2025-08" db="UniProtKB">
        <authorList>
            <consortium name="Ensembl"/>
        </authorList>
    </citation>
    <scope>IDENTIFICATION</scope>
</reference>
<dbReference type="AlphaFoldDB" id="A0A673TEU9"/>
<feature type="signal peptide" evidence="1">
    <location>
        <begin position="1"/>
        <end position="33"/>
    </location>
</feature>